<evidence type="ECO:0000313" key="6">
    <source>
        <dbReference type="EMBL" id="KAI3867634.1"/>
    </source>
</evidence>
<comment type="caution">
    <text evidence="6">The sequence shown here is derived from an EMBL/GenBank/DDBJ whole genome shotgun (WGS) entry which is preliminary data.</text>
</comment>
<evidence type="ECO:0000256" key="1">
    <source>
        <dbReference type="ARBA" id="ARBA00008056"/>
    </source>
</evidence>
<protein>
    <recommendedName>
        <fullName evidence="5">Fe2OG dioxygenase domain-containing protein</fullName>
    </recommendedName>
</protein>
<dbReference type="InterPro" id="IPR027443">
    <property type="entry name" value="IPNS-like_sf"/>
</dbReference>
<dbReference type="Gene3D" id="2.60.120.330">
    <property type="entry name" value="B-lactam Antibiotic, Isopenicillin N Synthase, Chain"/>
    <property type="match status" value="1"/>
</dbReference>
<comment type="similarity">
    <text evidence="1 4">Belongs to the iron/ascorbate-dependent oxidoreductase family.</text>
</comment>
<dbReference type="SUPFAM" id="SSF51197">
    <property type="entry name" value="Clavaminate synthase-like"/>
    <property type="match status" value="1"/>
</dbReference>
<dbReference type="PRINTS" id="PR00682">
    <property type="entry name" value="IPNSYNTHASE"/>
</dbReference>
<dbReference type="GO" id="GO:0046872">
    <property type="term" value="F:metal ion binding"/>
    <property type="evidence" value="ECO:0007669"/>
    <property type="project" value="UniProtKB-KW"/>
</dbReference>
<dbReference type="InterPro" id="IPR005123">
    <property type="entry name" value="Oxoglu/Fe-dep_dioxygenase_dom"/>
</dbReference>
<dbReference type="PROSITE" id="PS51471">
    <property type="entry name" value="FE2OG_OXY"/>
    <property type="match status" value="1"/>
</dbReference>
<proteinExistence type="inferred from homology"/>
<feature type="domain" description="Fe2OG dioxygenase" evidence="5">
    <location>
        <begin position="216"/>
        <end position="316"/>
    </location>
</feature>
<sequence length="323" mass="36331">MGVIMINDLIKSTNLISVPSEYAFPAKPEDLNMLSEKEVEHVTLPVIDFSFLSSPGERSKIIEDLRDACQYWGFFMVVNHGVPESLKKDLIDSCMSFFDLSPEEKSAYRGKYKLDPRIVLDHGTNLNSGVDSVSFLRDQFKACVHPIFGSPPKPEGIKVKKKKKKKKKTNKKIDLHEILCEYTKRSREIMKELLKEIMEGLKLDEDDIEKSLELNSGAQIFSANLYPPCPQPELAIGLPPHADHGLLTLLIQNDVDGLHIKNKEKWVAVNLIPNSIMVNTGDHMETLSKGKYKSVLHRAVVNNKETRVSLVMTVGSSKETDAT</sequence>
<dbReference type="Pfam" id="PF14226">
    <property type="entry name" value="DIOX_N"/>
    <property type="match status" value="1"/>
</dbReference>
<dbReference type="InterPro" id="IPR026992">
    <property type="entry name" value="DIOX_N"/>
</dbReference>
<evidence type="ECO:0000256" key="4">
    <source>
        <dbReference type="RuleBase" id="RU003682"/>
    </source>
</evidence>
<dbReference type="GO" id="GO:0016491">
    <property type="term" value="F:oxidoreductase activity"/>
    <property type="evidence" value="ECO:0007669"/>
    <property type="project" value="UniProtKB-KW"/>
</dbReference>
<dbReference type="EMBL" id="JAJJMB010013545">
    <property type="protein sequence ID" value="KAI3867634.1"/>
    <property type="molecule type" value="Genomic_DNA"/>
</dbReference>
<keyword evidence="3 4" id="KW-0408">Iron</keyword>
<keyword evidence="7" id="KW-1185">Reference proteome</keyword>
<accession>A0AAD4S6E1</accession>
<evidence type="ECO:0000313" key="7">
    <source>
        <dbReference type="Proteomes" id="UP001202328"/>
    </source>
</evidence>
<dbReference type="InterPro" id="IPR050295">
    <property type="entry name" value="Plant_2OG-oxidoreductases"/>
</dbReference>
<dbReference type="Pfam" id="PF03171">
    <property type="entry name" value="2OG-FeII_Oxy"/>
    <property type="match status" value="1"/>
</dbReference>
<dbReference type="InterPro" id="IPR044861">
    <property type="entry name" value="IPNS-like_FE2OG_OXY"/>
</dbReference>
<keyword evidence="2 4" id="KW-0479">Metal-binding</keyword>
<gene>
    <name evidence="6" type="ORF">MKW98_006011</name>
</gene>
<dbReference type="PANTHER" id="PTHR47991">
    <property type="entry name" value="OXOGLUTARATE/IRON-DEPENDENT DIOXYGENASE"/>
    <property type="match status" value="1"/>
</dbReference>
<reference evidence="6" key="1">
    <citation type="submission" date="2022-04" db="EMBL/GenBank/DDBJ databases">
        <title>A functionally conserved STORR gene fusion in Papaver species that diverged 16.8 million years ago.</title>
        <authorList>
            <person name="Catania T."/>
        </authorList>
    </citation>
    <scope>NUCLEOTIDE SEQUENCE</scope>
    <source>
        <strain evidence="6">S-188037</strain>
    </source>
</reference>
<name>A0AAD4S6E1_9MAGN</name>
<dbReference type="AlphaFoldDB" id="A0AAD4S6E1"/>
<evidence type="ECO:0000256" key="2">
    <source>
        <dbReference type="ARBA" id="ARBA00022723"/>
    </source>
</evidence>
<evidence type="ECO:0000256" key="3">
    <source>
        <dbReference type="ARBA" id="ARBA00023004"/>
    </source>
</evidence>
<keyword evidence="4" id="KW-0560">Oxidoreductase</keyword>
<evidence type="ECO:0000259" key="5">
    <source>
        <dbReference type="PROSITE" id="PS51471"/>
    </source>
</evidence>
<dbReference type="Proteomes" id="UP001202328">
    <property type="component" value="Unassembled WGS sequence"/>
</dbReference>
<organism evidence="6 7">
    <name type="scientific">Papaver atlanticum</name>
    <dbReference type="NCBI Taxonomy" id="357466"/>
    <lineage>
        <taxon>Eukaryota</taxon>
        <taxon>Viridiplantae</taxon>
        <taxon>Streptophyta</taxon>
        <taxon>Embryophyta</taxon>
        <taxon>Tracheophyta</taxon>
        <taxon>Spermatophyta</taxon>
        <taxon>Magnoliopsida</taxon>
        <taxon>Ranunculales</taxon>
        <taxon>Papaveraceae</taxon>
        <taxon>Papaveroideae</taxon>
        <taxon>Papaver</taxon>
    </lineage>
</organism>